<organism evidence="1">
    <name type="scientific">bioreactor metagenome</name>
    <dbReference type="NCBI Taxonomy" id="1076179"/>
    <lineage>
        <taxon>unclassified sequences</taxon>
        <taxon>metagenomes</taxon>
        <taxon>ecological metagenomes</taxon>
    </lineage>
</organism>
<reference evidence="1" key="1">
    <citation type="submission" date="2019-08" db="EMBL/GenBank/DDBJ databases">
        <authorList>
            <person name="Kucharzyk K."/>
            <person name="Murdoch R.W."/>
            <person name="Higgins S."/>
            <person name="Loffler F."/>
        </authorList>
    </citation>
    <scope>NUCLEOTIDE SEQUENCE</scope>
</reference>
<proteinExistence type="predicted"/>
<comment type="caution">
    <text evidence="1">The sequence shown here is derived from an EMBL/GenBank/DDBJ whole genome shotgun (WGS) entry which is preliminary data.</text>
</comment>
<evidence type="ECO:0000313" key="1">
    <source>
        <dbReference type="EMBL" id="MPM70586.1"/>
    </source>
</evidence>
<dbReference type="EMBL" id="VSSQ01023560">
    <property type="protein sequence ID" value="MPM70586.1"/>
    <property type="molecule type" value="Genomic_DNA"/>
</dbReference>
<gene>
    <name evidence="1" type="ORF">SDC9_117541</name>
</gene>
<sequence length="98" mass="11634">MNTDSLMQILTVPAFFNSRHHDVFRRHKWQFGKQPFFDHFWINHQTADNIDVKFQYSIYCQKTFCHAETFVGGIIQRPFKPLRCCGHAGIHRVADHKS</sequence>
<dbReference type="AlphaFoldDB" id="A0A645BYH9"/>
<name>A0A645BYH9_9ZZZZ</name>
<accession>A0A645BYH9</accession>
<protein>
    <submittedName>
        <fullName evidence="1">Uncharacterized protein</fullName>
    </submittedName>
</protein>